<evidence type="ECO:0000313" key="5">
    <source>
        <dbReference type="EMBL" id="GGM22639.1"/>
    </source>
</evidence>
<comment type="function">
    <text evidence="1">Absolutely required for transposition of IS1.</text>
</comment>
<evidence type="ECO:0000256" key="4">
    <source>
        <dbReference type="ARBA" id="ARBA00023172"/>
    </source>
</evidence>
<dbReference type="RefSeq" id="WP_188905463.1">
    <property type="nucleotide sequence ID" value="NZ_BMOM01000085.1"/>
</dbReference>
<dbReference type="SUPFAM" id="SSF53098">
    <property type="entry name" value="Ribonuclease H-like"/>
    <property type="match status" value="1"/>
</dbReference>
<protein>
    <recommendedName>
        <fullName evidence="7">IS1 family transposase</fullName>
    </recommendedName>
</protein>
<name>A0ABQ2H1E6_9DEIO</name>
<dbReference type="InterPro" id="IPR005063">
    <property type="entry name" value="Transposase_27"/>
</dbReference>
<reference evidence="6" key="1">
    <citation type="journal article" date="2019" name="Int. J. Syst. Evol. Microbiol.">
        <title>The Global Catalogue of Microorganisms (GCM) 10K type strain sequencing project: providing services to taxonomists for standard genome sequencing and annotation.</title>
        <authorList>
            <consortium name="The Broad Institute Genomics Platform"/>
            <consortium name="The Broad Institute Genome Sequencing Center for Infectious Disease"/>
            <person name="Wu L."/>
            <person name="Ma J."/>
        </authorList>
    </citation>
    <scope>NUCLEOTIDE SEQUENCE [LARGE SCALE GENOMIC DNA]</scope>
    <source>
        <strain evidence="6">JCM 15443</strain>
    </source>
</reference>
<organism evidence="5 6">
    <name type="scientific">Deinococcus aerophilus</name>
    <dbReference type="NCBI Taxonomy" id="522488"/>
    <lineage>
        <taxon>Bacteria</taxon>
        <taxon>Thermotogati</taxon>
        <taxon>Deinococcota</taxon>
        <taxon>Deinococci</taxon>
        <taxon>Deinococcales</taxon>
        <taxon>Deinococcaceae</taxon>
        <taxon>Deinococcus</taxon>
    </lineage>
</organism>
<keyword evidence="3" id="KW-0815">Transposition</keyword>
<comment type="caution">
    <text evidence="5">The sequence shown here is derived from an EMBL/GenBank/DDBJ whole genome shotgun (WGS) entry which is preliminary data.</text>
</comment>
<sequence>MSIPAPAPLVLECDELCTFVMRHTHQLWIWLAMDRHTRKIVSCFMGRRDAISAFGLWEGLPTPYLDAVCHTDRLGAYKGVVFGALHRIGGTQHMERFNATLRVRLAHLVRKTLSFSRKQANLELLIWLFLHRYNASLP</sequence>
<comment type="similarity">
    <text evidence="2">Belongs to the transposase 27 family.</text>
</comment>
<accession>A0ABQ2H1E6</accession>
<keyword evidence="4" id="KW-0233">DNA recombination</keyword>
<evidence type="ECO:0000256" key="3">
    <source>
        <dbReference type="ARBA" id="ARBA00022578"/>
    </source>
</evidence>
<dbReference type="Proteomes" id="UP000661918">
    <property type="component" value="Unassembled WGS sequence"/>
</dbReference>
<dbReference type="InterPro" id="IPR051354">
    <property type="entry name" value="Transposase_27_IS1"/>
</dbReference>
<proteinExistence type="inferred from homology"/>
<evidence type="ECO:0000256" key="2">
    <source>
        <dbReference type="ARBA" id="ARBA00008841"/>
    </source>
</evidence>
<dbReference type="PANTHER" id="PTHR33293">
    <property type="entry name" value="INSERTION ELEMENT IS1 1 PROTEIN INSB-RELATED"/>
    <property type="match status" value="1"/>
</dbReference>
<dbReference type="EMBL" id="BMOM01000085">
    <property type="protein sequence ID" value="GGM22639.1"/>
    <property type="molecule type" value="Genomic_DNA"/>
</dbReference>
<evidence type="ECO:0000256" key="1">
    <source>
        <dbReference type="ARBA" id="ARBA00004091"/>
    </source>
</evidence>
<gene>
    <name evidence="5" type="ORF">GCM10010841_33120</name>
</gene>
<evidence type="ECO:0000313" key="6">
    <source>
        <dbReference type="Proteomes" id="UP000661918"/>
    </source>
</evidence>
<dbReference type="PANTHER" id="PTHR33293:SF1">
    <property type="entry name" value="INSERTION ELEMENT IS1 1 PROTEIN INSB-RELATED"/>
    <property type="match status" value="1"/>
</dbReference>
<dbReference type="Pfam" id="PF03400">
    <property type="entry name" value="DDE_Tnp_IS1"/>
    <property type="match status" value="1"/>
</dbReference>
<dbReference type="InterPro" id="IPR012337">
    <property type="entry name" value="RNaseH-like_sf"/>
</dbReference>
<evidence type="ECO:0008006" key="7">
    <source>
        <dbReference type="Google" id="ProtNLM"/>
    </source>
</evidence>
<keyword evidence="6" id="KW-1185">Reference proteome</keyword>